<name>A0A2M9F0I6_9BACL</name>
<protein>
    <recommendedName>
        <fullName evidence="3">SGNH/GDSL hydrolase family protein</fullName>
    </recommendedName>
</protein>
<dbReference type="EMBL" id="PCGR01000002">
    <property type="protein sequence ID" value="PJK16966.1"/>
    <property type="molecule type" value="Genomic_DNA"/>
</dbReference>
<organism evidence="1 2">
    <name type="scientific">Chryseomicrobium excrementi</name>
    <dbReference type="NCBI Taxonomy" id="2041346"/>
    <lineage>
        <taxon>Bacteria</taxon>
        <taxon>Bacillati</taxon>
        <taxon>Bacillota</taxon>
        <taxon>Bacilli</taxon>
        <taxon>Bacillales</taxon>
        <taxon>Caryophanaceae</taxon>
        <taxon>Chryseomicrobium</taxon>
    </lineage>
</organism>
<keyword evidence="2" id="KW-1185">Reference proteome</keyword>
<dbReference type="AlphaFoldDB" id="A0A2M9F0I6"/>
<evidence type="ECO:0000313" key="1">
    <source>
        <dbReference type="EMBL" id="PJK16966.1"/>
    </source>
</evidence>
<dbReference type="SUPFAM" id="SSF52266">
    <property type="entry name" value="SGNH hydrolase"/>
    <property type="match status" value="1"/>
</dbReference>
<proteinExistence type="predicted"/>
<accession>A0A2M9F0I6</accession>
<dbReference type="OrthoDB" id="2796298at2"/>
<evidence type="ECO:0000313" key="2">
    <source>
        <dbReference type="Proteomes" id="UP000228680"/>
    </source>
</evidence>
<reference evidence="1 2" key="1">
    <citation type="submission" date="2017-10" db="EMBL/GenBank/DDBJ databases">
        <title>Draft genome of Chryseomicrobium casticus sp. nov.</title>
        <authorList>
            <person name="Chakraborty R."/>
            <person name="Saha T."/>
        </authorList>
    </citation>
    <scope>NUCLEOTIDE SEQUENCE [LARGE SCALE GENOMIC DNA]</scope>
    <source>
        <strain evidence="1 2">ET03</strain>
    </source>
</reference>
<evidence type="ECO:0008006" key="3">
    <source>
        <dbReference type="Google" id="ProtNLM"/>
    </source>
</evidence>
<dbReference type="RefSeq" id="WP_100353512.1">
    <property type="nucleotide sequence ID" value="NZ_PCGR01000002.1"/>
</dbReference>
<dbReference type="Proteomes" id="UP000228680">
    <property type="component" value="Unassembled WGS sequence"/>
</dbReference>
<sequence>MGRFIIKILAVAAVVGLVFVPVNQFVSVSHDYNINHAILNFKNNPRPVDIINVGASHSMYGYNFKSTGLEHLDLALPAQTIEYDYKLLKEYGEHLKDDGVVLVSLSQITFGSTETKFIGNYYEILDREDIDPYNVFDYYSYLYLPGANTASFLSAVAGKFKEFRWDDHKPWVDNGDAYAERKSKRVEAEYAAAVEANTISENMRYLKKIIEYCEERDYTVVLTIEPVHESYAAYFSEDDMERLVFQHLDALDFDVPLLDYMNDERFASSREYFIDGDHLNKTGRKVYSEIVYEDLKEMGYLHRPESIPVGRK</sequence>
<dbReference type="InterPro" id="IPR036514">
    <property type="entry name" value="SGNH_hydro_sf"/>
</dbReference>
<dbReference type="Gene3D" id="3.40.50.1110">
    <property type="entry name" value="SGNH hydrolase"/>
    <property type="match status" value="1"/>
</dbReference>
<gene>
    <name evidence="1" type="ORF">CQS04_07370</name>
</gene>
<comment type="caution">
    <text evidence="1">The sequence shown here is derived from an EMBL/GenBank/DDBJ whole genome shotgun (WGS) entry which is preliminary data.</text>
</comment>